<evidence type="ECO:0000313" key="2">
    <source>
        <dbReference type="Proteomes" id="UP000014909"/>
    </source>
</evidence>
<sequence length="116" mass="13016">MEQPDMTKGQCPVDYVLNTTTGQCENIKSTSVTYTCPSDPRYTLDSDECKFYEDKQYTTYCPDGGELTQGGALCEIRLQSEANVECADPRATPDLENGRCVFTERSPFIQAEFVEE</sequence>
<dbReference type="HOGENOM" id="CLU_2091648_0_0_6"/>
<protein>
    <recommendedName>
        <fullName evidence="3">Oocyst wall protein</fullName>
    </recommendedName>
</protein>
<keyword evidence="1" id="KW-0614">Plasmid</keyword>
<geneLocation type="plasmid" evidence="1">
    <name>unnamed</name>
</geneLocation>
<dbReference type="AlphaFoldDB" id="S5ASL3"/>
<accession>S5ASL3</accession>
<evidence type="ECO:0008006" key="3">
    <source>
        <dbReference type="Google" id="ProtNLM"/>
    </source>
</evidence>
<dbReference type="BioCyc" id="AMAC1300253:G12YX-3505-MONOMER"/>
<reference evidence="1 2" key="1">
    <citation type="journal article" date="2013" name="Genome Biol. Evol.">
        <title>Genomic Diversity of "Deep Ecotype" Alteromonas macleodii Isolates: Evidence for Pan-Mediterranean Clonal Frames.</title>
        <authorList>
            <person name="Lopez-Perez M."/>
            <person name="Gonzaga A."/>
            <person name="Rodriguez-Valera F."/>
        </authorList>
    </citation>
    <scope>NUCLEOTIDE SEQUENCE [LARGE SCALE GENOMIC DNA]</scope>
    <source>
        <strain evidence="2">'English Channel 615'</strain>
        <plasmid evidence="2">Plasmid</plasmid>
    </source>
</reference>
<dbReference type="KEGG" id="amh:I633_22176"/>
<organism evidence="1 2">
    <name type="scientific">Alteromonas mediterranea 615</name>
    <dbReference type="NCBI Taxonomy" id="1300253"/>
    <lineage>
        <taxon>Bacteria</taxon>
        <taxon>Pseudomonadati</taxon>
        <taxon>Pseudomonadota</taxon>
        <taxon>Gammaproteobacteria</taxon>
        <taxon>Alteromonadales</taxon>
        <taxon>Alteromonadaceae</taxon>
        <taxon>Alteromonas/Salinimonas group</taxon>
        <taxon>Alteromonas</taxon>
    </lineage>
</organism>
<proteinExistence type="predicted"/>
<dbReference type="EMBL" id="CP004847">
    <property type="protein sequence ID" value="AGP79858.1"/>
    <property type="molecule type" value="Genomic_DNA"/>
</dbReference>
<dbReference type="Proteomes" id="UP000014909">
    <property type="component" value="Plasmid unnamed"/>
</dbReference>
<name>S5ASL3_9ALTE</name>
<evidence type="ECO:0000313" key="1">
    <source>
        <dbReference type="EMBL" id="AGP79858.1"/>
    </source>
</evidence>
<gene>
    <name evidence="1" type="ORF">I633_22176</name>
</gene>